<keyword evidence="2" id="KW-0238">DNA-binding</keyword>
<feature type="domain" description="SIS" evidence="5">
    <location>
        <begin position="131"/>
        <end position="268"/>
    </location>
</feature>
<dbReference type="PROSITE" id="PS51464">
    <property type="entry name" value="SIS"/>
    <property type="match status" value="1"/>
</dbReference>
<dbReference type="InterPro" id="IPR001347">
    <property type="entry name" value="SIS_dom"/>
</dbReference>
<dbReference type="SUPFAM" id="SSF46689">
    <property type="entry name" value="Homeodomain-like"/>
    <property type="match status" value="1"/>
</dbReference>
<evidence type="ECO:0000313" key="7">
    <source>
        <dbReference type="Proteomes" id="UP000321058"/>
    </source>
</evidence>
<dbReference type="GO" id="GO:0097367">
    <property type="term" value="F:carbohydrate derivative binding"/>
    <property type="evidence" value="ECO:0007669"/>
    <property type="project" value="InterPro"/>
</dbReference>
<evidence type="ECO:0000313" key="6">
    <source>
        <dbReference type="EMBL" id="GEP61605.1"/>
    </source>
</evidence>
<evidence type="ECO:0000256" key="3">
    <source>
        <dbReference type="ARBA" id="ARBA00023163"/>
    </source>
</evidence>
<feature type="domain" description="HTH rpiR-type" evidence="4">
    <location>
        <begin position="5"/>
        <end position="81"/>
    </location>
</feature>
<dbReference type="Proteomes" id="UP000321058">
    <property type="component" value="Unassembled WGS sequence"/>
</dbReference>
<dbReference type="PROSITE" id="PS51071">
    <property type="entry name" value="HTH_RPIR"/>
    <property type="match status" value="1"/>
</dbReference>
<dbReference type="OrthoDB" id="9814676at2"/>
<name>A0A512NRN0_9HYPH</name>
<dbReference type="Gene3D" id="3.40.50.10490">
    <property type="entry name" value="Glucose-6-phosphate isomerase like protein, domain 1"/>
    <property type="match status" value="1"/>
</dbReference>
<dbReference type="Gene3D" id="1.10.10.10">
    <property type="entry name" value="Winged helix-like DNA-binding domain superfamily/Winged helix DNA-binding domain"/>
    <property type="match status" value="1"/>
</dbReference>
<dbReference type="RefSeq" id="WP_147156887.1">
    <property type="nucleotide sequence ID" value="NZ_BKAJ01000237.1"/>
</dbReference>
<keyword evidence="1" id="KW-0805">Transcription regulation</keyword>
<gene>
    <name evidence="6" type="ORF">RSO01_87710</name>
</gene>
<dbReference type="SUPFAM" id="SSF53697">
    <property type="entry name" value="SIS domain"/>
    <property type="match status" value="1"/>
</dbReference>
<evidence type="ECO:0000259" key="5">
    <source>
        <dbReference type="PROSITE" id="PS51464"/>
    </source>
</evidence>
<dbReference type="GO" id="GO:1901135">
    <property type="term" value="P:carbohydrate derivative metabolic process"/>
    <property type="evidence" value="ECO:0007669"/>
    <property type="project" value="InterPro"/>
</dbReference>
<dbReference type="CDD" id="cd05013">
    <property type="entry name" value="SIS_RpiR"/>
    <property type="match status" value="1"/>
</dbReference>
<protein>
    <submittedName>
        <fullName evidence="6">Transcriptional regulator</fullName>
    </submittedName>
</protein>
<dbReference type="InterPro" id="IPR036388">
    <property type="entry name" value="WH-like_DNA-bd_sf"/>
</dbReference>
<dbReference type="InterPro" id="IPR046348">
    <property type="entry name" value="SIS_dom_sf"/>
</dbReference>
<reference evidence="6 7" key="1">
    <citation type="submission" date="2019-07" db="EMBL/GenBank/DDBJ databases">
        <title>Whole genome shotgun sequence of Reyranella soli NBRC 108950.</title>
        <authorList>
            <person name="Hosoyama A."/>
            <person name="Uohara A."/>
            <person name="Ohji S."/>
            <person name="Ichikawa N."/>
        </authorList>
    </citation>
    <scope>NUCLEOTIDE SEQUENCE [LARGE SCALE GENOMIC DNA]</scope>
    <source>
        <strain evidence="6 7">NBRC 108950</strain>
    </source>
</reference>
<organism evidence="6 7">
    <name type="scientific">Reyranella soli</name>
    <dbReference type="NCBI Taxonomy" id="1230389"/>
    <lineage>
        <taxon>Bacteria</taxon>
        <taxon>Pseudomonadati</taxon>
        <taxon>Pseudomonadota</taxon>
        <taxon>Alphaproteobacteria</taxon>
        <taxon>Hyphomicrobiales</taxon>
        <taxon>Reyranellaceae</taxon>
        <taxon>Reyranella</taxon>
    </lineage>
</organism>
<proteinExistence type="predicted"/>
<comment type="caution">
    <text evidence="6">The sequence shown here is derived from an EMBL/GenBank/DDBJ whole genome shotgun (WGS) entry which is preliminary data.</text>
</comment>
<dbReference type="GO" id="GO:0003700">
    <property type="term" value="F:DNA-binding transcription factor activity"/>
    <property type="evidence" value="ECO:0007669"/>
    <property type="project" value="InterPro"/>
</dbReference>
<dbReference type="PANTHER" id="PTHR30514:SF18">
    <property type="entry name" value="RPIR-FAMILY TRANSCRIPTIONAL REGULATOR"/>
    <property type="match status" value="1"/>
</dbReference>
<dbReference type="AlphaFoldDB" id="A0A512NRN0"/>
<accession>A0A512NRN0</accession>
<dbReference type="Pfam" id="PF01380">
    <property type="entry name" value="SIS"/>
    <property type="match status" value="1"/>
</dbReference>
<dbReference type="InterPro" id="IPR000281">
    <property type="entry name" value="HTH_RpiR"/>
</dbReference>
<dbReference type="EMBL" id="BKAJ01000237">
    <property type="protein sequence ID" value="GEP61605.1"/>
    <property type="molecule type" value="Genomic_DNA"/>
</dbReference>
<dbReference type="InterPro" id="IPR047640">
    <property type="entry name" value="RpiR-like"/>
</dbReference>
<dbReference type="InterPro" id="IPR009057">
    <property type="entry name" value="Homeodomain-like_sf"/>
</dbReference>
<dbReference type="PANTHER" id="PTHR30514">
    <property type="entry name" value="GLUCOKINASE"/>
    <property type="match status" value="1"/>
</dbReference>
<evidence type="ECO:0000256" key="1">
    <source>
        <dbReference type="ARBA" id="ARBA00023015"/>
    </source>
</evidence>
<dbReference type="GO" id="GO:0003677">
    <property type="term" value="F:DNA binding"/>
    <property type="evidence" value="ECO:0007669"/>
    <property type="project" value="UniProtKB-KW"/>
</dbReference>
<keyword evidence="7" id="KW-1185">Reference proteome</keyword>
<evidence type="ECO:0000256" key="2">
    <source>
        <dbReference type="ARBA" id="ARBA00023125"/>
    </source>
</evidence>
<dbReference type="InterPro" id="IPR035472">
    <property type="entry name" value="RpiR-like_SIS"/>
</dbReference>
<keyword evidence="3" id="KW-0804">Transcription</keyword>
<evidence type="ECO:0000259" key="4">
    <source>
        <dbReference type="PROSITE" id="PS51071"/>
    </source>
</evidence>
<sequence>MEARGPLNASIVEAFDLLPPQLQTAARYMLDRPDDVALLSMREQARRAGVPPATMTRLAKRLGLDGYDSVRELYAGAVRAGTLGFAGKAGVQVEAQALHGERALAAEMATLLSRQIAALSEPAALDRLAEAASCLHEARRVYCLGLRSCHAAAWHFHYMLSLLGDKTVMLDDAGGTGLDAIRDAGRTDALLVASVEPYARATIEAARYAAGRDVPVVALTDSEVSPLAQIANNTILVATSSPSFFHTMTPLLAVAEILAALVAGRGGAKALAALEHTEAQLAAFGVHLPRRNGR</sequence>